<keyword evidence="3" id="KW-0378">Hydrolase</keyword>
<evidence type="ECO:0008006" key="10">
    <source>
        <dbReference type="Google" id="ProtNLM"/>
    </source>
</evidence>
<dbReference type="InterPro" id="IPR045055">
    <property type="entry name" value="DNA2/NAM7-like"/>
</dbReference>
<dbReference type="GO" id="GO:0005694">
    <property type="term" value="C:chromosome"/>
    <property type="evidence" value="ECO:0007669"/>
    <property type="project" value="UniProtKB-ARBA"/>
</dbReference>
<dbReference type="EMBL" id="KN825300">
    <property type="protein sequence ID" value="KIK92239.1"/>
    <property type="molecule type" value="Genomic_DNA"/>
</dbReference>
<evidence type="ECO:0000256" key="5">
    <source>
        <dbReference type="ARBA" id="ARBA00022840"/>
    </source>
</evidence>
<dbReference type="Pfam" id="PF13086">
    <property type="entry name" value="AAA_11"/>
    <property type="match status" value="1"/>
</dbReference>
<dbReference type="Pfam" id="PF13087">
    <property type="entry name" value="AAA_12"/>
    <property type="match status" value="1"/>
</dbReference>
<keyword evidence="4" id="KW-0347">Helicase</keyword>
<name>A0A0D0DZ82_9AGAM</name>
<protein>
    <recommendedName>
        <fullName evidence="10">RNA helicase</fullName>
    </recommendedName>
</protein>
<evidence type="ECO:0000256" key="4">
    <source>
        <dbReference type="ARBA" id="ARBA00022806"/>
    </source>
</evidence>
<dbReference type="InParanoid" id="A0A0D0DZ82"/>
<feature type="domain" description="DNA2/NAM7 helicase-like C-terminal" evidence="7">
    <location>
        <begin position="632"/>
        <end position="849"/>
    </location>
</feature>
<reference evidence="8 9" key="1">
    <citation type="submission" date="2014-04" db="EMBL/GenBank/DDBJ databases">
        <authorList>
            <consortium name="DOE Joint Genome Institute"/>
            <person name="Kuo A."/>
            <person name="Kohler A."/>
            <person name="Jargeat P."/>
            <person name="Nagy L.G."/>
            <person name="Floudas D."/>
            <person name="Copeland A."/>
            <person name="Barry K.W."/>
            <person name="Cichocki N."/>
            <person name="Veneault-Fourrey C."/>
            <person name="LaButti K."/>
            <person name="Lindquist E.A."/>
            <person name="Lipzen A."/>
            <person name="Lundell T."/>
            <person name="Morin E."/>
            <person name="Murat C."/>
            <person name="Sun H."/>
            <person name="Tunlid A."/>
            <person name="Henrissat B."/>
            <person name="Grigoriev I.V."/>
            <person name="Hibbett D.S."/>
            <person name="Martin F."/>
            <person name="Nordberg H.P."/>
            <person name="Cantor M.N."/>
            <person name="Hua S.X."/>
        </authorList>
    </citation>
    <scope>NUCLEOTIDE SEQUENCE [LARGE SCALE GENOMIC DNA]</scope>
    <source>
        <strain evidence="8 9">Ve08.2h10</strain>
    </source>
</reference>
<dbReference type="InterPro" id="IPR041679">
    <property type="entry name" value="DNA2/NAM7-like_C"/>
</dbReference>
<dbReference type="FunFam" id="3.40.50.300:FF:000326">
    <property type="entry name" value="P-loop containing nucleoside triphosphate hydrolase"/>
    <property type="match status" value="1"/>
</dbReference>
<feature type="domain" description="DNA2/NAM7 helicase helicase" evidence="6">
    <location>
        <begin position="386"/>
        <end position="623"/>
    </location>
</feature>
<keyword evidence="9" id="KW-1185">Reference proteome</keyword>
<dbReference type="InterPro" id="IPR041677">
    <property type="entry name" value="DNA2/NAM7_AAA_11"/>
</dbReference>
<dbReference type="CDD" id="cd18808">
    <property type="entry name" value="SF1_C_Upf1"/>
    <property type="match status" value="1"/>
</dbReference>
<sequence length="937" mass="105042">MHNACPSLIATRKAHRTLSTTSHRNSTFIGIRDYFKNLSRSTNPGGNDRQPYLCRSHLSFSVSSHAGAAALQKPSIYELPMEVYFSEHSPLSPSIRSDWKLRATSRYVCTQKPLEKSDGRKVYMKRVVPAYRQAQAGEPLYEEIRAYSERFLPLLDAEQAEDEAVLRDRLSTWSLSRLREEGYCITDLSAFWAEAPQFRNPVVCFTLGPGVTLPEHRFENGTQVLLSRLDPLQEVPIRGSVMASNATQLRIAFHEKFDLGGGTWRLDLGRSNIIFERMRTAISHLNHDPEALEADQGPDRQYIMQGTHLRDVLLQSFSPTSASLHQPLQAPDEVQYVSRDTLEHHSRDGRNHGGAFKNDMRIQSWARRYAQKVPVKIDGDPVLDDLNSTQIRAVAMMVGERISLVQGPPGTGKTKTIIEAVKLLKTHFEVHHPVLVCTYTNAAVDNLVEGFGAAGVKPLRIGFRGKIKESLAEYTLDYKLDQHSLKPKVDKLLQEQKDIDKYLSGLIKRIDTAQRAPLTSSVERLDCMRSTLLMKERQSMAVNAKLYAIHQQMLRDITAAADVICTTCITSASVALNVLDFPVVFLDEASMSTEPASLIPLMKGSRHVALIGDHKQLPPIITSREARLKGLGTSLFERLTEERVVPSIMLDIQYRMHPSISRFPSSEFYNFCLQDGTIDPVGNISPKLLPPRSNHLLVDTLTGQRASVVFLDHGGSETTKDRSRVNWNEAHIVCSIIEDLLLQNEHLRGEDIGVIAPYVAQISLLTRLLNTDEKYRKRFSATLGDYRKLQLSSIEIKTVDGFEGREKDVIIFSTVRNNPSGHIGFLADRRRLNVGLTRAKRGLFVIGNISTLKESRKAKAGDGGFLSVGHGGNGAEAWRRFAEYLMEQGMVLQLSGDRLNQVLCGNVPAILPLPSFDPGAHSFYDSYIHHKHLIYRS</sequence>
<accession>A0A0D0DZ82</accession>
<evidence type="ECO:0000259" key="7">
    <source>
        <dbReference type="Pfam" id="PF13087"/>
    </source>
</evidence>
<proteinExistence type="inferred from homology"/>
<evidence type="ECO:0000256" key="1">
    <source>
        <dbReference type="ARBA" id="ARBA00007913"/>
    </source>
</evidence>
<dbReference type="GO" id="GO:0016787">
    <property type="term" value="F:hydrolase activity"/>
    <property type="evidence" value="ECO:0007669"/>
    <property type="project" value="UniProtKB-KW"/>
</dbReference>
<dbReference type="GO" id="GO:0000184">
    <property type="term" value="P:nuclear-transcribed mRNA catabolic process, nonsense-mediated decay"/>
    <property type="evidence" value="ECO:0007669"/>
    <property type="project" value="TreeGrafter"/>
</dbReference>
<dbReference type="GO" id="GO:0003724">
    <property type="term" value="F:RNA helicase activity"/>
    <property type="evidence" value="ECO:0007669"/>
    <property type="project" value="TreeGrafter"/>
</dbReference>
<dbReference type="STRING" id="930991.A0A0D0DZ82"/>
<reference evidence="9" key="2">
    <citation type="submission" date="2015-01" db="EMBL/GenBank/DDBJ databases">
        <title>Evolutionary Origins and Diversification of the Mycorrhizal Mutualists.</title>
        <authorList>
            <consortium name="DOE Joint Genome Institute"/>
            <consortium name="Mycorrhizal Genomics Consortium"/>
            <person name="Kohler A."/>
            <person name="Kuo A."/>
            <person name="Nagy L.G."/>
            <person name="Floudas D."/>
            <person name="Copeland A."/>
            <person name="Barry K.W."/>
            <person name="Cichocki N."/>
            <person name="Veneault-Fourrey C."/>
            <person name="LaButti K."/>
            <person name="Lindquist E.A."/>
            <person name="Lipzen A."/>
            <person name="Lundell T."/>
            <person name="Morin E."/>
            <person name="Murat C."/>
            <person name="Riley R."/>
            <person name="Ohm R."/>
            <person name="Sun H."/>
            <person name="Tunlid A."/>
            <person name="Henrissat B."/>
            <person name="Grigoriev I.V."/>
            <person name="Hibbett D.S."/>
            <person name="Martin F."/>
        </authorList>
    </citation>
    <scope>NUCLEOTIDE SEQUENCE [LARGE SCALE GENOMIC DNA]</scope>
    <source>
        <strain evidence="9">Ve08.2h10</strain>
    </source>
</reference>
<dbReference type="SUPFAM" id="SSF52540">
    <property type="entry name" value="P-loop containing nucleoside triphosphate hydrolases"/>
    <property type="match status" value="1"/>
</dbReference>
<dbReference type="InterPro" id="IPR027417">
    <property type="entry name" value="P-loop_NTPase"/>
</dbReference>
<evidence type="ECO:0000256" key="3">
    <source>
        <dbReference type="ARBA" id="ARBA00022801"/>
    </source>
</evidence>
<dbReference type="InterPro" id="IPR047187">
    <property type="entry name" value="SF1_C_Upf1"/>
</dbReference>
<organism evidence="8 9">
    <name type="scientific">Paxillus rubicundulus Ve08.2h10</name>
    <dbReference type="NCBI Taxonomy" id="930991"/>
    <lineage>
        <taxon>Eukaryota</taxon>
        <taxon>Fungi</taxon>
        <taxon>Dikarya</taxon>
        <taxon>Basidiomycota</taxon>
        <taxon>Agaricomycotina</taxon>
        <taxon>Agaricomycetes</taxon>
        <taxon>Agaricomycetidae</taxon>
        <taxon>Boletales</taxon>
        <taxon>Paxilineae</taxon>
        <taxon>Paxillaceae</taxon>
        <taxon>Paxillus</taxon>
    </lineage>
</organism>
<dbReference type="PANTHER" id="PTHR10887:SF517">
    <property type="entry name" value="RNA HELICASE NONSENSE MRNA REDUCING FACTOR"/>
    <property type="match status" value="1"/>
</dbReference>
<evidence type="ECO:0000313" key="9">
    <source>
        <dbReference type="Proteomes" id="UP000054538"/>
    </source>
</evidence>
<dbReference type="PANTHER" id="PTHR10887">
    <property type="entry name" value="DNA2/NAM7 HELICASE FAMILY"/>
    <property type="match status" value="1"/>
</dbReference>
<dbReference type="Proteomes" id="UP000054538">
    <property type="component" value="Unassembled WGS sequence"/>
</dbReference>
<comment type="similarity">
    <text evidence="1">Belongs to the DNA2/NAM7 helicase family.</text>
</comment>
<evidence type="ECO:0000313" key="8">
    <source>
        <dbReference type="EMBL" id="KIK92239.1"/>
    </source>
</evidence>
<evidence type="ECO:0000259" key="6">
    <source>
        <dbReference type="Pfam" id="PF13086"/>
    </source>
</evidence>
<dbReference type="GO" id="GO:0005737">
    <property type="term" value="C:cytoplasm"/>
    <property type="evidence" value="ECO:0007669"/>
    <property type="project" value="TreeGrafter"/>
</dbReference>
<gene>
    <name evidence="8" type="ORF">PAXRUDRAFT_830143</name>
</gene>
<dbReference type="GO" id="GO:0005524">
    <property type="term" value="F:ATP binding"/>
    <property type="evidence" value="ECO:0007669"/>
    <property type="project" value="UniProtKB-KW"/>
</dbReference>
<dbReference type="HOGENOM" id="CLU_001666_8_3_1"/>
<dbReference type="Gene3D" id="3.40.50.300">
    <property type="entry name" value="P-loop containing nucleotide triphosphate hydrolases"/>
    <property type="match status" value="2"/>
</dbReference>
<keyword evidence="2" id="KW-0547">Nucleotide-binding</keyword>
<dbReference type="OrthoDB" id="6513042at2759"/>
<keyword evidence="5" id="KW-0067">ATP-binding</keyword>
<evidence type="ECO:0000256" key="2">
    <source>
        <dbReference type="ARBA" id="ARBA00022741"/>
    </source>
</evidence>
<dbReference type="AlphaFoldDB" id="A0A0D0DZ82"/>